<dbReference type="EMBL" id="JBHSFG010000078">
    <property type="protein sequence ID" value="MFC4470357.1"/>
    <property type="molecule type" value="Genomic_DNA"/>
</dbReference>
<comment type="caution">
    <text evidence="2">The sequence shown here is derived from an EMBL/GenBank/DDBJ whole genome shotgun (WGS) entry which is preliminary data.</text>
</comment>
<sequence>MPVLGLQTAMPSIKVVPKEDSSRQGFLEVLMSSVLASAPPRTTAVRPSRLTPAPGCGGTTSPIRQSALSSRRSRPACSGGGDG</sequence>
<name>A0ABV8Z0F6_9ACTN</name>
<feature type="compositionally biased region" description="Polar residues" evidence="1">
    <location>
        <begin position="59"/>
        <end position="70"/>
    </location>
</feature>
<evidence type="ECO:0000313" key="3">
    <source>
        <dbReference type="Proteomes" id="UP001596012"/>
    </source>
</evidence>
<organism evidence="2 3">
    <name type="scientific">Streptomyces xiangluensis</name>
    <dbReference type="NCBI Taxonomy" id="2665720"/>
    <lineage>
        <taxon>Bacteria</taxon>
        <taxon>Bacillati</taxon>
        <taxon>Actinomycetota</taxon>
        <taxon>Actinomycetes</taxon>
        <taxon>Kitasatosporales</taxon>
        <taxon>Streptomycetaceae</taxon>
        <taxon>Streptomyces</taxon>
    </lineage>
</organism>
<dbReference type="RefSeq" id="WP_190153746.1">
    <property type="nucleotide sequence ID" value="NZ_JBHSFG010000078.1"/>
</dbReference>
<evidence type="ECO:0000256" key="1">
    <source>
        <dbReference type="SAM" id="MobiDB-lite"/>
    </source>
</evidence>
<feature type="region of interest" description="Disordered" evidence="1">
    <location>
        <begin position="39"/>
        <end position="83"/>
    </location>
</feature>
<reference evidence="3" key="1">
    <citation type="journal article" date="2019" name="Int. J. Syst. Evol. Microbiol.">
        <title>The Global Catalogue of Microorganisms (GCM) 10K type strain sequencing project: providing services to taxonomists for standard genome sequencing and annotation.</title>
        <authorList>
            <consortium name="The Broad Institute Genomics Platform"/>
            <consortium name="The Broad Institute Genome Sequencing Center for Infectious Disease"/>
            <person name="Wu L."/>
            <person name="Ma J."/>
        </authorList>
    </citation>
    <scope>NUCLEOTIDE SEQUENCE [LARGE SCALE GENOMIC DNA]</scope>
    <source>
        <strain evidence="3">DT43</strain>
    </source>
</reference>
<accession>A0ABV8Z0F6</accession>
<gene>
    <name evidence="2" type="ORF">ACFPH6_38660</name>
</gene>
<protein>
    <submittedName>
        <fullName evidence="2">Uncharacterized protein</fullName>
    </submittedName>
</protein>
<dbReference type="Proteomes" id="UP001596012">
    <property type="component" value="Unassembled WGS sequence"/>
</dbReference>
<evidence type="ECO:0000313" key="2">
    <source>
        <dbReference type="EMBL" id="MFC4470357.1"/>
    </source>
</evidence>
<proteinExistence type="predicted"/>
<keyword evidence="3" id="KW-1185">Reference proteome</keyword>